<dbReference type="GO" id="GO:0006887">
    <property type="term" value="P:exocytosis"/>
    <property type="evidence" value="ECO:0007669"/>
    <property type="project" value="TreeGrafter"/>
</dbReference>
<organism evidence="19 20">
    <name type="scientific">Patiria miniata</name>
    <name type="common">Bat star</name>
    <name type="synonym">Asterina miniata</name>
    <dbReference type="NCBI Taxonomy" id="46514"/>
    <lineage>
        <taxon>Eukaryota</taxon>
        <taxon>Metazoa</taxon>
        <taxon>Echinodermata</taxon>
        <taxon>Eleutherozoa</taxon>
        <taxon>Asterozoa</taxon>
        <taxon>Asteroidea</taxon>
        <taxon>Valvatacea</taxon>
        <taxon>Valvatida</taxon>
        <taxon>Asterinidae</taxon>
        <taxon>Patiria</taxon>
    </lineage>
</organism>
<dbReference type="GO" id="GO:0030658">
    <property type="term" value="C:transport vesicle membrane"/>
    <property type="evidence" value="ECO:0007669"/>
    <property type="project" value="UniProtKB-SubCell"/>
</dbReference>
<feature type="transmembrane region" description="Helical" evidence="16">
    <location>
        <begin position="189"/>
        <end position="214"/>
    </location>
</feature>
<dbReference type="GO" id="GO:0005484">
    <property type="term" value="F:SNAP receptor activity"/>
    <property type="evidence" value="ECO:0007669"/>
    <property type="project" value="TreeGrafter"/>
</dbReference>
<dbReference type="PANTHER" id="PTHR21136">
    <property type="entry name" value="SNARE PROTEINS"/>
    <property type="match status" value="1"/>
</dbReference>
<evidence type="ECO:0000256" key="2">
    <source>
        <dbReference type="ARBA" id="ARBA00008025"/>
    </source>
</evidence>
<evidence type="ECO:0000313" key="19">
    <source>
        <dbReference type="EnsemblMetazoa" id="XP_038057899.1"/>
    </source>
</evidence>
<accession>A0A914A2S1</accession>
<keyword evidence="15" id="KW-0175">Coiled coil</keyword>
<dbReference type="GO" id="GO:0030670">
    <property type="term" value="C:phagocytic vesicle membrane"/>
    <property type="evidence" value="ECO:0007669"/>
    <property type="project" value="UniProtKB-SubCell"/>
</dbReference>
<dbReference type="GO" id="GO:0005789">
    <property type="term" value="C:endoplasmic reticulum membrane"/>
    <property type="evidence" value="ECO:0007669"/>
    <property type="project" value="UniProtKB-SubCell"/>
</dbReference>
<dbReference type="SMART" id="SM01270">
    <property type="entry name" value="Longin"/>
    <property type="match status" value="1"/>
</dbReference>
<evidence type="ECO:0000256" key="15">
    <source>
        <dbReference type="PROSITE-ProRule" id="PRU00290"/>
    </source>
</evidence>
<evidence type="ECO:0000256" key="8">
    <source>
        <dbReference type="ARBA" id="ARBA00037801"/>
    </source>
</evidence>
<dbReference type="GO" id="GO:0005765">
    <property type="term" value="C:lysosomal membrane"/>
    <property type="evidence" value="ECO:0007669"/>
    <property type="project" value="UniProtKB-SubCell"/>
</dbReference>
<evidence type="ECO:0000256" key="5">
    <source>
        <dbReference type="ARBA" id="ARBA00022927"/>
    </source>
</evidence>
<dbReference type="GO" id="GO:0031902">
    <property type="term" value="C:late endosome membrane"/>
    <property type="evidence" value="ECO:0007669"/>
    <property type="project" value="UniProtKB-SubCell"/>
</dbReference>
<evidence type="ECO:0000259" key="18">
    <source>
        <dbReference type="PROSITE" id="PS50892"/>
    </source>
</evidence>
<dbReference type="Pfam" id="PF00957">
    <property type="entry name" value="Synaptobrevin"/>
    <property type="match status" value="1"/>
</dbReference>
<dbReference type="PANTHER" id="PTHR21136:SF179">
    <property type="entry name" value="VESICLE ASSOCIATED MEMBRANE PROTEIN 7-RELATED"/>
    <property type="match status" value="1"/>
</dbReference>
<dbReference type="InterPro" id="IPR011012">
    <property type="entry name" value="Longin-like_dom_sf"/>
</dbReference>
<evidence type="ECO:0000256" key="7">
    <source>
        <dbReference type="ARBA" id="ARBA00023136"/>
    </source>
</evidence>
<protein>
    <recommendedName>
        <fullName evidence="13">Vesicle-associated membrane protein 7</fullName>
    </recommendedName>
    <alternativeName>
        <fullName evidence="14">Synaptobrevin-like protein 1</fullName>
    </alternativeName>
</protein>
<evidence type="ECO:0000256" key="11">
    <source>
        <dbReference type="ARBA" id="ARBA00037863"/>
    </source>
</evidence>
<name>A0A914A2S1_PATMI</name>
<dbReference type="GO" id="GO:0015031">
    <property type="term" value="P:protein transport"/>
    <property type="evidence" value="ECO:0007669"/>
    <property type="project" value="UniProtKB-KW"/>
</dbReference>
<evidence type="ECO:0000259" key="17">
    <source>
        <dbReference type="PROSITE" id="PS50859"/>
    </source>
</evidence>
<keyword evidence="3" id="KW-0813">Transport</keyword>
<feature type="domain" description="V-SNARE coiled-coil homology" evidence="18">
    <location>
        <begin position="125"/>
        <end position="185"/>
    </location>
</feature>
<dbReference type="CDD" id="cd15871">
    <property type="entry name" value="R-SNARE_VAMP7"/>
    <property type="match status" value="1"/>
</dbReference>
<dbReference type="Gene3D" id="3.30.450.50">
    <property type="entry name" value="Longin domain"/>
    <property type="match status" value="1"/>
</dbReference>
<feature type="domain" description="Longin" evidence="17">
    <location>
        <begin position="7"/>
        <end position="110"/>
    </location>
</feature>
<dbReference type="OMA" id="NTKLMIM"/>
<keyword evidence="5" id="KW-0653">Protein transport</keyword>
<evidence type="ECO:0000256" key="13">
    <source>
        <dbReference type="ARBA" id="ARBA00039269"/>
    </source>
</evidence>
<dbReference type="SUPFAM" id="SSF58038">
    <property type="entry name" value="SNARE fusion complex"/>
    <property type="match status" value="1"/>
</dbReference>
<evidence type="ECO:0000256" key="1">
    <source>
        <dbReference type="ARBA" id="ARBA00004163"/>
    </source>
</evidence>
<comment type="subcellular location">
    <subcellularLocation>
        <location evidence="12">Cytoplasmic vesicle</location>
        <location evidence="12">Phagosome membrane</location>
        <topology evidence="12">Single-pass type IV membrane protein</topology>
    </subcellularLocation>
    <subcellularLocation>
        <location evidence="9">Cytoplasmic vesicle</location>
        <location evidence="9">Secretory vesicle membrane</location>
        <topology evidence="9">Single-pass type IV membrane protein</topology>
    </subcellularLocation>
    <subcellularLocation>
        <location evidence="1">Endoplasmic reticulum membrane</location>
        <topology evidence="1">Single-pass type IV membrane protein</topology>
    </subcellularLocation>
    <subcellularLocation>
        <location evidence="8">Golgi apparatus</location>
        <location evidence="8">trans-Golgi network membrane</location>
        <topology evidence="8">Single-pass type IV membrane protein</topology>
    </subcellularLocation>
    <subcellularLocation>
        <location evidence="10">Late endosome membrane</location>
        <topology evidence="10">Single-pass type IV membrane protein</topology>
    </subcellularLocation>
    <subcellularLocation>
        <location evidence="11">Lysosome membrane</location>
        <topology evidence="11">Single-pass type IV membrane protein</topology>
    </subcellularLocation>
</comment>
<dbReference type="GeneID" id="119729346"/>
<evidence type="ECO:0000256" key="14">
    <source>
        <dbReference type="ARBA" id="ARBA00042194"/>
    </source>
</evidence>
<keyword evidence="6 16" id="KW-1133">Transmembrane helix</keyword>
<proteinExistence type="inferred from homology"/>
<dbReference type="GO" id="GO:0006906">
    <property type="term" value="P:vesicle fusion"/>
    <property type="evidence" value="ECO:0007669"/>
    <property type="project" value="TreeGrafter"/>
</dbReference>
<dbReference type="InterPro" id="IPR051097">
    <property type="entry name" value="Synaptobrevin-like_transport"/>
</dbReference>
<evidence type="ECO:0000256" key="6">
    <source>
        <dbReference type="ARBA" id="ARBA00022989"/>
    </source>
</evidence>
<keyword evidence="20" id="KW-1185">Reference proteome</keyword>
<reference evidence="19" key="1">
    <citation type="submission" date="2022-11" db="UniProtKB">
        <authorList>
            <consortium name="EnsemblMetazoa"/>
        </authorList>
    </citation>
    <scope>IDENTIFICATION</scope>
</reference>
<dbReference type="PRINTS" id="PR00219">
    <property type="entry name" value="SYNAPTOBREVN"/>
</dbReference>
<evidence type="ECO:0000256" key="4">
    <source>
        <dbReference type="ARBA" id="ARBA00022692"/>
    </source>
</evidence>
<dbReference type="EnsemblMetazoa" id="XM_038201971.1">
    <property type="protein sequence ID" value="XP_038057899.1"/>
    <property type="gene ID" value="LOC119729346"/>
</dbReference>
<dbReference type="AlphaFoldDB" id="A0A914A2S1"/>
<keyword evidence="4 16" id="KW-0812">Transmembrane</keyword>
<dbReference type="PROSITE" id="PS50859">
    <property type="entry name" value="LONGIN"/>
    <property type="match status" value="1"/>
</dbReference>
<dbReference type="CDD" id="cd14824">
    <property type="entry name" value="Longin"/>
    <property type="match status" value="1"/>
</dbReference>
<dbReference type="GO" id="GO:0031201">
    <property type="term" value="C:SNARE complex"/>
    <property type="evidence" value="ECO:0007669"/>
    <property type="project" value="TreeGrafter"/>
</dbReference>
<dbReference type="Pfam" id="PF13774">
    <property type="entry name" value="Longin"/>
    <property type="match status" value="1"/>
</dbReference>
<comment type="similarity">
    <text evidence="2">Belongs to the synaptobrevin family.</text>
</comment>
<sequence length="218" mass="24843">MPVLYATVARGTTVLVNYAACQGNFTEVTDQILPKVPPENTKLTYSHDNYLFHYTSEDKIVYLCITDDEFERSRAFMFLREIKRKFQTTYGARAYTALPFAMNSEFSPILANEMRHYSEETPIDRLGSVQADVDDLNRIMVRNIESLSNRGERLELLIDKTENLETTSLTFRKSSKTLARSMCIKNCKLTVILVVVITLIIYFIVSAACGGLAWPHCV</sequence>
<dbReference type="InterPro" id="IPR010908">
    <property type="entry name" value="Longin_dom"/>
</dbReference>
<dbReference type="InterPro" id="IPR001388">
    <property type="entry name" value="Synaptobrevin-like"/>
</dbReference>
<dbReference type="Proteomes" id="UP000887568">
    <property type="component" value="Unplaced"/>
</dbReference>
<evidence type="ECO:0000313" key="20">
    <source>
        <dbReference type="Proteomes" id="UP000887568"/>
    </source>
</evidence>
<evidence type="ECO:0000256" key="16">
    <source>
        <dbReference type="SAM" id="Phobius"/>
    </source>
</evidence>
<evidence type="ECO:0000256" key="10">
    <source>
        <dbReference type="ARBA" id="ARBA00037845"/>
    </source>
</evidence>
<evidence type="ECO:0000256" key="12">
    <source>
        <dbReference type="ARBA" id="ARBA00037875"/>
    </source>
</evidence>
<dbReference type="GO" id="GO:0005794">
    <property type="term" value="C:Golgi apparatus"/>
    <property type="evidence" value="ECO:0007669"/>
    <property type="project" value="UniProtKB-SubCell"/>
</dbReference>
<dbReference type="OrthoDB" id="248747at2759"/>
<dbReference type="FunFam" id="3.30.450.50:FF:000015">
    <property type="entry name" value="Synaptobrevin 2 isoform 1"/>
    <property type="match status" value="1"/>
</dbReference>
<evidence type="ECO:0000256" key="9">
    <source>
        <dbReference type="ARBA" id="ARBA00037803"/>
    </source>
</evidence>
<dbReference type="GO" id="GO:0000149">
    <property type="term" value="F:SNARE binding"/>
    <property type="evidence" value="ECO:0007669"/>
    <property type="project" value="TreeGrafter"/>
</dbReference>
<evidence type="ECO:0000256" key="3">
    <source>
        <dbReference type="ARBA" id="ARBA00022448"/>
    </source>
</evidence>
<dbReference type="FunFam" id="1.20.5.110:FF:000004">
    <property type="entry name" value="Vesicle-associated membrane protein 7"/>
    <property type="match status" value="1"/>
</dbReference>
<dbReference type="PROSITE" id="PS50892">
    <property type="entry name" value="V_SNARE"/>
    <property type="match status" value="1"/>
</dbReference>
<dbReference type="RefSeq" id="XP_038057899.1">
    <property type="nucleotide sequence ID" value="XM_038201971.1"/>
</dbReference>
<dbReference type="InterPro" id="IPR042855">
    <property type="entry name" value="V_SNARE_CC"/>
</dbReference>
<dbReference type="Gene3D" id="1.20.5.110">
    <property type="match status" value="1"/>
</dbReference>
<keyword evidence="7 16" id="KW-0472">Membrane</keyword>
<dbReference type="SUPFAM" id="SSF64356">
    <property type="entry name" value="SNARE-like"/>
    <property type="match status" value="1"/>
</dbReference>